<name>A0ABR0KN68_9EURO</name>
<dbReference type="Pfam" id="PF01163">
    <property type="entry name" value="RIO1"/>
    <property type="match status" value="1"/>
</dbReference>
<evidence type="ECO:0000256" key="14">
    <source>
        <dbReference type="ARBA" id="ARBA00022840"/>
    </source>
</evidence>
<keyword evidence="15" id="KW-0460">Magnesium</keyword>
<evidence type="ECO:0000256" key="2">
    <source>
        <dbReference type="ARBA" id="ARBA00004496"/>
    </source>
</evidence>
<feature type="region of interest" description="Disordered" evidence="19">
    <location>
        <begin position="1"/>
        <end position="100"/>
    </location>
</feature>
<evidence type="ECO:0000256" key="18">
    <source>
        <dbReference type="PIRNR" id="PIRNR038147"/>
    </source>
</evidence>
<evidence type="ECO:0000256" key="19">
    <source>
        <dbReference type="SAM" id="MobiDB-lite"/>
    </source>
</evidence>
<dbReference type="Proteomes" id="UP001345013">
    <property type="component" value="Unassembled WGS sequence"/>
</dbReference>
<dbReference type="PANTHER" id="PTHR45723">
    <property type="entry name" value="SERINE/THREONINE-PROTEIN KINASE RIO1"/>
    <property type="match status" value="1"/>
</dbReference>
<keyword evidence="8 18" id="KW-0723">Serine/threonine-protein kinase</keyword>
<organism evidence="21 22">
    <name type="scientific">Lithohypha guttulata</name>
    <dbReference type="NCBI Taxonomy" id="1690604"/>
    <lineage>
        <taxon>Eukaryota</taxon>
        <taxon>Fungi</taxon>
        <taxon>Dikarya</taxon>
        <taxon>Ascomycota</taxon>
        <taxon>Pezizomycotina</taxon>
        <taxon>Eurotiomycetes</taxon>
        <taxon>Chaetothyriomycetidae</taxon>
        <taxon>Chaetothyriales</taxon>
        <taxon>Trichomeriaceae</taxon>
        <taxon>Lithohypha</taxon>
    </lineage>
</organism>
<comment type="similarity">
    <text evidence="3 18">Belongs to the protein kinase superfamily. RIO-type Ser/Thr kinase family.</text>
</comment>
<evidence type="ECO:0000256" key="13">
    <source>
        <dbReference type="ARBA" id="ARBA00022801"/>
    </source>
</evidence>
<comment type="catalytic activity">
    <reaction evidence="16 18">
        <text>L-threonyl-[protein] + ATP = O-phospho-L-threonyl-[protein] + ADP + H(+)</text>
        <dbReference type="Rhea" id="RHEA:46608"/>
        <dbReference type="Rhea" id="RHEA-COMP:11060"/>
        <dbReference type="Rhea" id="RHEA-COMP:11605"/>
        <dbReference type="ChEBI" id="CHEBI:15378"/>
        <dbReference type="ChEBI" id="CHEBI:30013"/>
        <dbReference type="ChEBI" id="CHEBI:30616"/>
        <dbReference type="ChEBI" id="CHEBI:61977"/>
        <dbReference type="ChEBI" id="CHEBI:456216"/>
        <dbReference type="EC" id="2.7.11.1"/>
    </reaction>
</comment>
<evidence type="ECO:0000256" key="15">
    <source>
        <dbReference type="ARBA" id="ARBA00022842"/>
    </source>
</evidence>
<feature type="region of interest" description="Disordered" evidence="19">
    <location>
        <begin position="451"/>
        <end position="538"/>
    </location>
</feature>
<evidence type="ECO:0000256" key="16">
    <source>
        <dbReference type="ARBA" id="ARBA00047899"/>
    </source>
</evidence>
<feature type="compositionally biased region" description="Polar residues" evidence="19">
    <location>
        <begin position="81"/>
        <end position="99"/>
    </location>
</feature>
<keyword evidence="11 18" id="KW-0547">Nucleotide-binding</keyword>
<evidence type="ECO:0000256" key="6">
    <source>
        <dbReference type="ARBA" id="ARBA00022490"/>
    </source>
</evidence>
<keyword evidence="10" id="KW-0479">Metal-binding</keyword>
<evidence type="ECO:0000256" key="9">
    <source>
        <dbReference type="ARBA" id="ARBA00022679"/>
    </source>
</evidence>
<evidence type="ECO:0000256" key="10">
    <source>
        <dbReference type="ARBA" id="ARBA00022723"/>
    </source>
</evidence>
<dbReference type="Gene3D" id="1.10.510.10">
    <property type="entry name" value="Transferase(Phosphotransferase) domain 1"/>
    <property type="match status" value="1"/>
</dbReference>
<dbReference type="InterPro" id="IPR000687">
    <property type="entry name" value="RIO_kinase"/>
</dbReference>
<dbReference type="Gene3D" id="3.30.200.20">
    <property type="entry name" value="Phosphorylase Kinase, domain 1"/>
    <property type="match status" value="1"/>
</dbReference>
<accession>A0ABR0KN68</accession>
<dbReference type="SUPFAM" id="SSF56112">
    <property type="entry name" value="Protein kinase-like (PK-like)"/>
    <property type="match status" value="1"/>
</dbReference>
<evidence type="ECO:0000256" key="17">
    <source>
        <dbReference type="ARBA" id="ARBA00048679"/>
    </source>
</evidence>
<dbReference type="InterPro" id="IPR017407">
    <property type="entry name" value="Ser/Thr_kinase_Rio1"/>
</dbReference>
<dbReference type="EC" id="2.7.11.1" evidence="4 18"/>
<evidence type="ECO:0000259" key="20">
    <source>
        <dbReference type="SMART" id="SM00090"/>
    </source>
</evidence>
<keyword evidence="22" id="KW-1185">Reference proteome</keyword>
<feature type="domain" description="RIO kinase" evidence="20">
    <location>
        <begin position="132"/>
        <end position="377"/>
    </location>
</feature>
<dbReference type="InterPro" id="IPR051272">
    <property type="entry name" value="RIO-type_Ser/Thr_kinase"/>
</dbReference>
<dbReference type="GO" id="GO:0004674">
    <property type="term" value="F:protein serine/threonine kinase activity"/>
    <property type="evidence" value="ECO:0007669"/>
    <property type="project" value="UniProtKB-EC"/>
</dbReference>
<feature type="compositionally biased region" description="Basic residues" evidence="19">
    <location>
        <begin position="515"/>
        <end position="538"/>
    </location>
</feature>
<dbReference type="InterPro" id="IPR011009">
    <property type="entry name" value="Kinase-like_dom_sf"/>
</dbReference>
<keyword evidence="9 18" id="KW-0808">Transferase</keyword>
<feature type="compositionally biased region" description="Acidic residues" evidence="19">
    <location>
        <begin position="470"/>
        <end position="486"/>
    </location>
</feature>
<evidence type="ECO:0000256" key="5">
    <source>
        <dbReference type="ARBA" id="ARBA00016038"/>
    </source>
</evidence>
<dbReference type="InterPro" id="IPR018935">
    <property type="entry name" value="RIO_kinase_CS"/>
</dbReference>
<feature type="compositionally biased region" description="Basic and acidic residues" evidence="19">
    <location>
        <begin position="487"/>
        <end position="514"/>
    </location>
</feature>
<dbReference type="SMART" id="SM00090">
    <property type="entry name" value="RIO"/>
    <property type="match status" value="1"/>
</dbReference>
<comment type="subcellular location">
    <subcellularLocation>
        <location evidence="2">Cytoplasm</location>
    </subcellularLocation>
</comment>
<proteinExistence type="inferred from homology"/>
<evidence type="ECO:0000256" key="7">
    <source>
        <dbReference type="ARBA" id="ARBA00022517"/>
    </source>
</evidence>
<keyword evidence="7" id="KW-0690">Ribosome biogenesis</keyword>
<evidence type="ECO:0000256" key="4">
    <source>
        <dbReference type="ARBA" id="ARBA00012513"/>
    </source>
</evidence>
<comment type="catalytic activity">
    <reaction evidence="17 18">
        <text>L-seryl-[protein] + ATP = O-phospho-L-seryl-[protein] + ADP + H(+)</text>
        <dbReference type="Rhea" id="RHEA:17989"/>
        <dbReference type="Rhea" id="RHEA-COMP:9863"/>
        <dbReference type="Rhea" id="RHEA-COMP:11604"/>
        <dbReference type="ChEBI" id="CHEBI:15378"/>
        <dbReference type="ChEBI" id="CHEBI:29999"/>
        <dbReference type="ChEBI" id="CHEBI:30616"/>
        <dbReference type="ChEBI" id="CHEBI:83421"/>
        <dbReference type="ChEBI" id="CHEBI:456216"/>
        <dbReference type="EC" id="2.7.11.1"/>
    </reaction>
</comment>
<dbReference type="CDD" id="cd05147">
    <property type="entry name" value="RIO1_euk"/>
    <property type="match status" value="1"/>
</dbReference>
<comment type="cofactor">
    <cofactor evidence="1">
        <name>Mg(2+)</name>
        <dbReference type="ChEBI" id="CHEBI:18420"/>
    </cofactor>
</comment>
<sequence length="538" mass="60844">MIFGHHSPRQTFTLRYESQESQGGTVEGEQDASDDLEDILNESAEEPDLDTDDLAASNPADLTKSYNRQRKLNLAIADPSVPSSHYPRSNPQSKASGTLGSVDDQVASLSRHAAKLKLEDKYMGTTHGKGADKSERATAEQVLDPRTRMLLLQMINRNIVSEINGVISTGKEANVYHALSVDENGNERHRAIKVYKTSILVFKDRDKYVAGEHRFRSGYNKSSNRAMVKVWAEKEMRNLKRIYAAGIPSPEPLYLRLHVLAMDFVGDSKGTAAPRLKDVEFVDQDPVAKWRSVYIDVIAYMRMMYQVCKLVHADLSEYNILFHNDRPYIIDVSQSVEHDHPRSLDFMRMDIKNVNDFFRRKEVAVLTDRTTYDYLMKLSGSLELTDLGAEIDELMSNRSEEVEEGVDNEVFRKQYIPQTLNDVYDAERDASQIGKEGRDALVYKDLLADTNNGGAPLASDKNNATGSDETNSEDSDPGSEETSGDDEPGRPRGKRFQDKDEKKAHKQAIKEEKRDKRKTKMPKSMKKKLVSQGSRKKH</sequence>
<evidence type="ECO:0000256" key="11">
    <source>
        <dbReference type="ARBA" id="ARBA00022741"/>
    </source>
</evidence>
<comment type="caution">
    <text evidence="21">The sequence shown here is derived from an EMBL/GenBank/DDBJ whole genome shotgun (WGS) entry which is preliminary data.</text>
</comment>
<keyword evidence="13" id="KW-0378">Hydrolase</keyword>
<evidence type="ECO:0000313" key="22">
    <source>
        <dbReference type="Proteomes" id="UP001345013"/>
    </source>
</evidence>
<feature type="compositionally biased region" description="Acidic residues" evidence="19">
    <location>
        <begin position="28"/>
        <end position="53"/>
    </location>
</feature>
<keyword evidence="12 18" id="KW-0418">Kinase</keyword>
<dbReference type="EMBL" id="JAVRRG010000007">
    <property type="protein sequence ID" value="KAK5100273.1"/>
    <property type="molecule type" value="Genomic_DNA"/>
</dbReference>
<evidence type="ECO:0000256" key="1">
    <source>
        <dbReference type="ARBA" id="ARBA00001946"/>
    </source>
</evidence>
<gene>
    <name evidence="21" type="primary">rio1</name>
    <name evidence="21" type="ORF">LTR24_001068</name>
</gene>
<feature type="compositionally biased region" description="Polar residues" evidence="19">
    <location>
        <begin position="460"/>
        <end position="469"/>
    </location>
</feature>
<evidence type="ECO:0000313" key="21">
    <source>
        <dbReference type="EMBL" id="KAK5100273.1"/>
    </source>
</evidence>
<keyword evidence="14 18" id="KW-0067">ATP-binding</keyword>
<dbReference type="PIRSF" id="PIRSF038147">
    <property type="entry name" value="Ser/Thr_PK_RIO1"/>
    <property type="match status" value="1"/>
</dbReference>
<dbReference type="PROSITE" id="PS01245">
    <property type="entry name" value="RIO1"/>
    <property type="match status" value="1"/>
</dbReference>
<evidence type="ECO:0000256" key="3">
    <source>
        <dbReference type="ARBA" id="ARBA00009196"/>
    </source>
</evidence>
<protein>
    <recommendedName>
        <fullName evidence="5 18">Serine/threonine-protein kinase RIO1</fullName>
        <ecNumber evidence="4 18">2.7.11.1</ecNumber>
    </recommendedName>
</protein>
<dbReference type="InterPro" id="IPR018934">
    <property type="entry name" value="RIO_dom"/>
</dbReference>
<reference evidence="21 22" key="1">
    <citation type="submission" date="2023-08" db="EMBL/GenBank/DDBJ databases">
        <title>Black Yeasts Isolated from many extreme environments.</title>
        <authorList>
            <person name="Coleine C."/>
            <person name="Stajich J.E."/>
            <person name="Selbmann L."/>
        </authorList>
    </citation>
    <scope>NUCLEOTIDE SEQUENCE [LARGE SCALE GENOMIC DNA]</scope>
    <source>
        <strain evidence="21 22">CCFEE 5885</strain>
    </source>
</reference>
<evidence type="ECO:0000256" key="12">
    <source>
        <dbReference type="ARBA" id="ARBA00022777"/>
    </source>
</evidence>
<evidence type="ECO:0000256" key="8">
    <source>
        <dbReference type="ARBA" id="ARBA00022527"/>
    </source>
</evidence>
<keyword evidence="6" id="KW-0963">Cytoplasm</keyword>